<dbReference type="PRINTS" id="PR00131">
    <property type="entry name" value="GLHYDRLASE1"/>
</dbReference>
<dbReference type="SUPFAM" id="SSF51445">
    <property type="entry name" value="(Trans)glycosidases"/>
    <property type="match status" value="1"/>
</dbReference>
<comment type="caution">
    <text evidence="3">The sequence shown here is derived from an EMBL/GenBank/DDBJ whole genome shotgun (WGS) entry which is preliminary data.</text>
</comment>
<dbReference type="AlphaFoldDB" id="A0A199US60"/>
<proteinExistence type="inferred from homology"/>
<dbReference type="EMBL" id="LSRQ01005553">
    <property type="protein sequence ID" value="OAY67465.1"/>
    <property type="molecule type" value="Genomic_DNA"/>
</dbReference>
<organism evidence="3 4">
    <name type="scientific">Ananas comosus</name>
    <name type="common">Pineapple</name>
    <name type="synonym">Ananas ananas</name>
    <dbReference type="NCBI Taxonomy" id="4615"/>
    <lineage>
        <taxon>Eukaryota</taxon>
        <taxon>Viridiplantae</taxon>
        <taxon>Streptophyta</taxon>
        <taxon>Embryophyta</taxon>
        <taxon>Tracheophyta</taxon>
        <taxon>Spermatophyta</taxon>
        <taxon>Magnoliopsida</taxon>
        <taxon>Liliopsida</taxon>
        <taxon>Poales</taxon>
        <taxon>Bromeliaceae</taxon>
        <taxon>Bromelioideae</taxon>
        <taxon>Ananas</taxon>
    </lineage>
</organism>
<dbReference type="Gene3D" id="3.20.20.80">
    <property type="entry name" value="Glycosidases"/>
    <property type="match status" value="1"/>
</dbReference>
<dbReference type="GO" id="GO:0008422">
    <property type="term" value="F:beta-glucosidase activity"/>
    <property type="evidence" value="ECO:0007669"/>
    <property type="project" value="TreeGrafter"/>
</dbReference>
<dbReference type="Proteomes" id="UP000092600">
    <property type="component" value="Unassembled WGS sequence"/>
</dbReference>
<dbReference type="Pfam" id="PF00232">
    <property type="entry name" value="Glyco_hydro_1"/>
    <property type="match status" value="2"/>
</dbReference>
<evidence type="ECO:0000313" key="3">
    <source>
        <dbReference type="EMBL" id="OAY67465.1"/>
    </source>
</evidence>
<evidence type="ECO:0000313" key="4">
    <source>
        <dbReference type="Proteomes" id="UP000092600"/>
    </source>
</evidence>
<dbReference type="PANTHER" id="PTHR10353">
    <property type="entry name" value="GLYCOSYL HYDROLASE"/>
    <property type="match status" value="1"/>
</dbReference>
<name>A0A199US60_ANACO</name>
<reference evidence="3 4" key="1">
    <citation type="journal article" date="2016" name="DNA Res.">
        <title>The draft genome of MD-2 pineapple using hybrid error correction of long reads.</title>
        <authorList>
            <person name="Redwan R.M."/>
            <person name="Saidin A."/>
            <person name="Kumar S.V."/>
        </authorList>
    </citation>
    <scope>NUCLEOTIDE SEQUENCE [LARGE SCALE GENOMIC DNA]</scope>
    <source>
        <strain evidence="4">cv. MD2</strain>
        <tissue evidence="3">Leaf</tissue>
    </source>
</reference>
<protein>
    <submittedName>
        <fullName evidence="3">Beta-glucosidase 22</fullName>
    </submittedName>
</protein>
<dbReference type="STRING" id="4615.A0A199US60"/>
<evidence type="ECO:0000256" key="1">
    <source>
        <dbReference type="ARBA" id="ARBA00010838"/>
    </source>
</evidence>
<evidence type="ECO:0000256" key="2">
    <source>
        <dbReference type="RuleBase" id="RU003690"/>
    </source>
</evidence>
<accession>A0A199US60</accession>
<gene>
    <name evidence="3" type="ORF">ACMD2_19284</name>
</gene>
<dbReference type="GO" id="GO:0005975">
    <property type="term" value="P:carbohydrate metabolic process"/>
    <property type="evidence" value="ECO:0007669"/>
    <property type="project" value="InterPro"/>
</dbReference>
<dbReference type="InterPro" id="IPR017853">
    <property type="entry name" value="GH"/>
</dbReference>
<comment type="similarity">
    <text evidence="1 2">Belongs to the glycosyl hydrolase 1 family.</text>
</comment>
<sequence>MPDNSTGDVASDGYHKYKEDVKLMAETGLEAYRFSISWSRLIPRIEPHVSLYHLDLPQILEDEYGGWLSPKIIRPLNANYNDQGRFTAYADVCFKEFGDRVRHWTTLVEPNVIGMACYDTGIWPPNRCSYPFGLLNCSIGDSTVEPYIAVHNLLLAHASAVELYRTKYQKQFTQLVKIELALTEYAICMEQCDKVSIIRILNPLVFGDYPKVMKTNAGSRIPSFTKAQSKKLQGSFDFIGINHYTSVFVVDTSNGTGEGPRDFMADMFSALTVSRNATPGQFDPNKRIVDPDGLQHMLEYFKDVYGNPPVYIQENGYGYENETLHDTPRIDFLSSFMKSTLNAIRNGANVRGYFVWSFIDVFEFLTGYEAPCGLYHVDFQDEDRKRRPKLSAKWYSDFLRNNGTNFLKTPSPHTTSRAEQ</sequence>
<dbReference type="InterPro" id="IPR001360">
    <property type="entry name" value="Glyco_hydro_1"/>
</dbReference>
<dbReference type="PANTHER" id="PTHR10353:SF29">
    <property type="entry name" value="BETA-GLUCOSIDASE 11"/>
    <property type="match status" value="1"/>
</dbReference>